<name>A0A9X5C4L5_9FIRM</name>
<comment type="caution">
    <text evidence="2">The sequence shown here is derived from an EMBL/GenBank/DDBJ whole genome shotgun (WGS) entry which is preliminary data.</text>
</comment>
<feature type="transmembrane region" description="Helical" evidence="1">
    <location>
        <begin position="185"/>
        <end position="204"/>
    </location>
</feature>
<keyword evidence="1" id="KW-0812">Transmembrane</keyword>
<feature type="transmembrane region" description="Helical" evidence="1">
    <location>
        <begin position="9"/>
        <end position="33"/>
    </location>
</feature>
<feature type="transmembrane region" description="Helical" evidence="1">
    <location>
        <begin position="59"/>
        <end position="80"/>
    </location>
</feature>
<gene>
    <name evidence="2" type="ORF">FMM80_01195</name>
</gene>
<sequence length="223" mass="23800">MQKRSLKEILLRIVILFIGLTIAHLGVTLFLLADLGADPFNVLIQGLFRSLQNLTGWTILTHGRVHMTICFLIILVLLIADRSYIKIGTILCMICGGPIIDFFTLLLKGLIHSGNPFVIRILVLAAGCGILAFGMTIVMKSDSGVGPNDLVAIVISDKLGRAFSVTRIVVDVCFVAAGFLMGGAVGIGTIICAALVGPVAGIFLPHSEKIVERIIASANVRHT</sequence>
<evidence type="ECO:0000313" key="3">
    <source>
        <dbReference type="Proteomes" id="UP000474104"/>
    </source>
</evidence>
<dbReference type="RefSeq" id="WP_004068715.1">
    <property type="nucleotide sequence ID" value="NZ_VIRB01000023.1"/>
</dbReference>
<proteinExistence type="predicted"/>
<dbReference type="EMBL" id="VIRB01000023">
    <property type="protein sequence ID" value="NDO67423.1"/>
    <property type="molecule type" value="Genomic_DNA"/>
</dbReference>
<dbReference type="Pfam" id="PF19700">
    <property type="entry name" value="DUF6198"/>
    <property type="match status" value="1"/>
</dbReference>
<dbReference type="PANTHER" id="PTHR40078:SF1">
    <property type="entry name" value="INTEGRAL MEMBRANE PROTEIN"/>
    <property type="match status" value="1"/>
</dbReference>
<dbReference type="Proteomes" id="UP000474104">
    <property type="component" value="Unassembled WGS sequence"/>
</dbReference>
<dbReference type="AlphaFoldDB" id="A0A9X5C4L5"/>
<reference evidence="2 3" key="1">
    <citation type="submission" date="2019-07" db="EMBL/GenBank/DDBJ databases">
        <title>Draft genome sequences of 15 bacterial species constituting the stable defined intestinal microbiota of the GM15 gnotobiotic mouse model.</title>
        <authorList>
            <person name="Elie C."/>
            <person name="Mathieu A."/>
            <person name="Saliou A."/>
            <person name="Darnaud M."/>
            <person name="Leulier F."/>
            <person name="Tamellini A."/>
        </authorList>
    </citation>
    <scope>NUCLEOTIDE SEQUENCE [LARGE SCALE GENOMIC DNA]</scope>
    <source>
        <strain evidence="3">ASF 502</strain>
    </source>
</reference>
<keyword evidence="1" id="KW-0472">Membrane</keyword>
<feature type="transmembrane region" description="Helical" evidence="1">
    <location>
        <begin position="87"/>
        <end position="111"/>
    </location>
</feature>
<protein>
    <recommendedName>
        <fullName evidence="4">YitT family protein</fullName>
    </recommendedName>
</protein>
<dbReference type="PANTHER" id="PTHR40078">
    <property type="entry name" value="INTEGRAL MEMBRANE PROTEIN-RELATED"/>
    <property type="match status" value="1"/>
</dbReference>
<accession>A0A9X5C4L5</accession>
<evidence type="ECO:0008006" key="4">
    <source>
        <dbReference type="Google" id="ProtNLM"/>
    </source>
</evidence>
<feature type="transmembrane region" description="Helical" evidence="1">
    <location>
        <begin position="117"/>
        <end position="138"/>
    </location>
</feature>
<dbReference type="OrthoDB" id="1758183at2"/>
<evidence type="ECO:0000313" key="2">
    <source>
        <dbReference type="EMBL" id="NDO67423.1"/>
    </source>
</evidence>
<dbReference type="InterPro" id="IPR038750">
    <property type="entry name" value="YczE/YyaS-like"/>
</dbReference>
<keyword evidence="1" id="KW-1133">Transmembrane helix</keyword>
<evidence type="ECO:0000256" key="1">
    <source>
        <dbReference type="SAM" id="Phobius"/>
    </source>
</evidence>
<organism evidence="2 3">
    <name type="scientific">Schaedlerella arabinosiphila</name>
    <dbReference type="NCBI Taxonomy" id="2044587"/>
    <lineage>
        <taxon>Bacteria</taxon>
        <taxon>Bacillati</taxon>
        <taxon>Bacillota</taxon>
        <taxon>Clostridia</taxon>
        <taxon>Lachnospirales</taxon>
        <taxon>Lachnospiraceae</taxon>
        <taxon>Schaedlerella</taxon>
    </lineage>
</organism>